<feature type="compositionally biased region" description="Basic residues" evidence="10">
    <location>
        <begin position="427"/>
        <end position="436"/>
    </location>
</feature>
<feature type="domain" description="Protein kinase" evidence="11">
    <location>
        <begin position="1"/>
        <end position="224"/>
    </location>
</feature>
<name>A0AAD1U2J6_EUPCR</name>
<dbReference type="PANTHER" id="PTHR44899:SF3">
    <property type="entry name" value="SERINE_THREONINE-PROTEIN KINASE NEK1"/>
    <property type="match status" value="1"/>
</dbReference>
<comment type="catalytic activity">
    <reaction evidence="7">
        <text>L-threonyl-[protein] + ATP = O-phospho-L-threonyl-[protein] + ADP + H(+)</text>
        <dbReference type="Rhea" id="RHEA:46608"/>
        <dbReference type="Rhea" id="RHEA-COMP:11060"/>
        <dbReference type="Rhea" id="RHEA-COMP:11605"/>
        <dbReference type="ChEBI" id="CHEBI:15378"/>
        <dbReference type="ChEBI" id="CHEBI:30013"/>
        <dbReference type="ChEBI" id="CHEBI:30616"/>
        <dbReference type="ChEBI" id="CHEBI:61977"/>
        <dbReference type="ChEBI" id="CHEBI:456216"/>
        <dbReference type="EC" id="2.7.11.1"/>
    </reaction>
</comment>
<dbReference type="Proteomes" id="UP001295684">
    <property type="component" value="Unassembled WGS sequence"/>
</dbReference>
<dbReference type="AlphaFoldDB" id="A0AAD1U2J6"/>
<evidence type="ECO:0000256" key="3">
    <source>
        <dbReference type="ARBA" id="ARBA00022679"/>
    </source>
</evidence>
<evidence type="ECO:0000256" key="1">
    <source>
        <dbReference type="ARBA" id="ARBA00012513"/>
    </source>
</evidence>
<reference evidence="12" key="1">
    <citation type="submission" date="2023-07" db="EMBL/GenBank/DDBJ databases">
        <authorList>
            <consortium name="AG Swart"/>
            <person name="Singh M."/>
            <person name="Singh A."/>
            <person name="Seah K."/>
            <person name="Emmerich C."/>
        </authorList>
    </citation>
    <scope>NUCLEOTIDE SEQUENCE</scope>
    <source>
        <strain evidence="12">DP1</strain>
    </source>
</reference>
<keyword evidence="13" id="KW-1185">Reference proteome</keyword>
<comment type="caution">
    <text evidence="12">The sequence shown here is derived from an EMBL/GenBank/DDBJ whole genome shotgun (WGS) entry which is preliminary data.</text>
</comment>
<dbReference type="Pfam" id="PF00069">
    <property type="entry name" value="Pkinase"/>
    <property type="match status" value="1"/>
</dbReference>
<dbReference type="EC" id="2.7.11.1" evidence="1"/>
<dbReference type="SMART" id="SM00220">
    <property type="entry name" value="S_TKc"/>
    <property type="match status" value="1"/>
</dbReference>
<evidence type="ECO:0000256" key="7">
    <source>
        <dbReference type="ARBA" id="ARBA00047899"/>
    </source>
</evidence>
<dbReference type="Gene3D" id="3.30.200.20">
    <property type="entry name" value="Phosphorylase Kinase, domain 1"/>
    <property type="match status" value="1"/>
</dbReference>
<protein>
    <recommendedName>
        <fullName evidence="1">non-specific serine/threonine protein kinase</fullName>
        <ecNumber evidence="1">2.7.11.1</ecNumber>
    </recommendedName>
</protein>
<comment type="catalytic activity">
    <reaction evidence="8">
        <text>L-seryl-[protein] + ATP = O-phospho-L-seryl-[protein] + ADP + H(+)</text>
        <dbReference type="Rhea" id="RHEA:17989"/>
        <dbReference type="Rhea" id="RHEA-COMP:9863"/>
        <dbReference type="Rhea" id="RHEA-COMP:11604"/>
        <dbReference type="ChEBI" id="CHEBI:15378"/>
        <dbReference type="ChEBI" id="CHEBI:29999"/>
        <dbReference type="ChEBI" id="CHEBI:30616"/>
        <dbReference type="ChEBI" id="CHEBI:83421"/>
        <dbReference type="ChEBI" id="CHEBI:456216"/>
        <dbReference type="EC" id="2.7.11.1"/>
    </reaction>
</comment>
<dbReference type="InterPro" id="IPR011009">
    <property type="entry name" value="Kinase-like_dom_sf"/>
</dbReference>
<proteinExistence type="predicted"/>
<evidence type="ECO:0000313" key="12">
    <source>
        <dbReference type="EMBL" id="CAI2360215.1"/>
    </source>
</evidence>
<evidence type="ECO:0000256" key="4">
    <source>
        <dbReference type="ARBA" id="ARBA00022741"/>
    </source>
</evidence>
<keyword evidence="3" id="KW-0808">Transferase</keyword>
<keyword evidence="4" id="KW-0547">Nucleotide-binding</keyword>
<evidence type="ECO:0000256" key="9">
    <source>
        <dbReference type="SAM" id="Coils"/>
    </source>
</evidence>
<dbReference type="PROSITE" id="PS50011">
    <property type="entry name" value="PROTEIN_KINASE_DOM"/>
    <property type="match status" value="1"/>
</dbReference>
<dbReference type="GO" id="GO:0004674">
    <property type="term" value="F:protein serine/threonine kinase activity"/>
    <property type="evidence" value="ECO:0007669"/>
    <property type="project" value="UniProtKB-KW"/>
</dbReference>
<evidence type="ECO:0000256" key="2">
    <source>
        <dbReference type="ARBA" id="ARBA00022527"/>
    </source>
</evidence>
<organism evidence="12 13">
    <name type="scientific">Euplotes crassus</name>
    <dbReference type="NCBI Taxonomy" id="5936"/>
    <lineage>
        <taxon>Eukaryota</taxon>
        <taxon>Sar</taxon>
        <taxon>Alveolata</taxon>
        <taxon>Ciliophora</taxon>
        <taxon>Intramacronucleata</taxon>
        <taxon>Spirotrichea</taxon>
        <taxon>Hypotrichia</taxon>
        <taxon>Euplotida</taxon>
        <taxon>Euplotidae</taxon>
        <taxon>Moneuplotes</taxon>
    </lineage>
</organism>
<feature type="compositionally biased region" description="Basic and acidic residues" evidence="10">
    <location>
        <begin position="460"/>
        <end position="471"/>
    </location>
</feature>
<evidence type="ECO:0000259" key="11">
    <source>
        <dbReference type="PROSITE" id="PS50011"/>
    </source>
</evidence>
<dbReference type="GO" id="GO:0005524">
    <property type="term" value="F:ATP binding"/>
    <property type="evidence" value="ECO:0007669"/>
    <property type="project" value="UniProtKB-KW"/>
</dbReference>
<gene>
    <name evidence="12" type="ORF">ECRASSUSDP1_LOCUS1513</name>
</gene>
<dbReference type="PANTHER" id="PTHR44899">
    <property type="entry name" value="CAMK FAMILY PROTEIN KINASE"/>
    <property type="match status" value="1"/>
</dbReference>
<dbReference type="InterPro" id="IPR008271">
    <property type="entry name" value="Ser/Thr_kinase_AS"/>
</dbReference>
<dbReference type="PROSITE" id="PS00108">
    <property type="entry name" value="PROTEIN_KINASE_ST"/>
    <property type="match status" value="1"/>
</dbReference>
<dbReference type="Gene3D" id="1.10.510.10">
    <property type="entry name" value="Transferase(Phosphotransferase) domain 1"/>
    <property type="match status" value="1"/>
</dbReference>
<evidence type="ECO:0000256" key="10">
    <source>
        <dbReference type="SAM" id="MobiDB-lite"/>
    </source>
</evidence>
<feature type="region of interest" description="Disordered" evidence="10">
    <location>
        <begin position="423"/>
        <end position="490"/>
    </location>
</feature>
<evidence type="ECO:0000256" key="5">
    <source>
        <dbReference type="ARBA" id="ARBA00022777"/>
    </source>
</evidence>
<evidence type="ECO:0000313" key="13">
    <source>
        <dbReference type="Proteomes" id="UP001295684"/>
    </source>
</evidence>
<dbReference type="EMBL" id="CAMPGE010001430">
    <property type="protein sequence ID" value="CAI2360215.1"/>
    <property type="molecule type" value="Genomic_DNA"/>
</dbReference>
<accession>A0AAD1U2J6</accession>
<keyword evidence="9" id="KW-0175">Coiled coil</keyword>
<feature type="coiled-coil region" evidence="9">
    <location>
        <begin position="369"/>
        <end position="403"/>
    </location>
</feature>
<dbReference type="InterPro" id="IPR000719">
    <property type="entry name" value="Prot_kinase_dom"/>
</dbReference>
<keyword evidence="2" id="KW-0723">Serine/threonine-protein kinase</keyword>
<keyword evidence="6" id="KW-0067">ATP-binding</keyword>
<sequence>MTKLSQKEKENALNEVRILASIDDPNIIGYKEAFLTENPSTLCIVMEYADGGDLYDKICKCQKNGMTFPEKDIWNIFIQVVKGLKALHNMKILHRDLKSANIFLNKDGTVKLGDLNVSKVAKMGLVHTQTGTPYYASPEVWDDKSYDFRSDIWSLGVCTYEMATLKPPFTASSMGELYKRVCSGKHPKISNNYSRDLSSIISTLLNVKPSERPSCEQILHMPAVEEHLTNEDDSDMNKELLNTIKIPRNMKLLQGKLPKSQYEDDKIEEMDDVGDLIENGNLPSTNTNDYPNYAAPATAASRDTEPTLKEVRSRHNIDERKDIVGEVRKRREKPKTTPMNLVPLKNKVKKYEMYRDLTKNKDKYGIGHRRNHNNIHQKYMERAKEIEAQEQKLKRELQHRVQDPELPDIYTKGRIGVQRVHYDPRHDSRKGHHGSSHKYLGGSENTRKPSLVIQPRIMAHKKDGLRSRGDVIDSLPPPSSKGVSPSRYKPHPYKNIYSMKANKLSQLKGIPPISKHSGTTKLNSSKQNLPKLRTNKARNKRNEMIHGIPSIRSNSNESYNPIYKDLNRPTWWG</sequence>
<keyword evidence="5" id="KW-0418">Kinase</keyword>
<evidence type="ECO:0000256" key="6">
    <source>
        <dbReference type="ARBA" id="ARBA00022840"/>
    </source>
</evidence>
<evidence type="ECO:0000256" key="8">
    <source>
        <dbReference type="ARBA" id="ARBA00048679"/>
    </source>
</evidence>
<dbReference type="InterPro" id="IPR051131">
    <property type="entry name" value="NEK_Ser/Thr_kinase_NIMA"/>
</dbReference>
<dbReference type="SUPFAM" id="SSF56112">
    <property type="entry name" value="Protein kinase-like (PK-like)"/>
    <property type="match status" value="1"/>
</dbReference>